<dbReference type="GO" id="GO:0023052">
    <property type="term" value="P:signaling"/>
    <property type="evidence" value="ECO:0007669"/>
    <property type="project" value="InterPro"/>
</dbReference>
<feature type="compositionally biased region" description="Basic and acidic residues" evidence="2">
    <location>
        <begin position="921"/>
        <end position="947"/>
    </location>
</feature>
<feature type="compositionally biased region" description="Basic and acidic residues" evidence="2">
    <location>
        <begin position="16"/>
        <end position="28"/>
    </location>
</feature>
<feature type="region of interest" description="Disordered" evidence="2">
    <location>
        <begin position="1"/>
        <end position="610"/>
    </location>
</feature>
<evidence type="ECO:0000313" key="3">
    <source>
        <dbReference type="EnsemblMetazoa" id="XP_038046626.1"/>
    </source>
</evidence>
<dbReference type="RefSeq" id="XP_038046626.1">
    <property type="nucleotide sequence ID" value="XM_038190698.1"/>
</dbReference>
<dbReference type="GO" id="GO:0098978">
    <property type="term" value="C:glutamatergic synapse"/>
    <property type="evidence" value="ECO:0007669"/>
    <property type="project" value="TreeGrafter"/>
</dbReference>
<name>A0A913Z6I7_PATMI</name>
<feature type="compositionally biased region" description="Low complexity" evidence="2">
    <location>
        <begin position="77"/>
        <end position="94"/>
    </location>
</feature>
<feature type="compositionally biased region" description="Low complexity" evidence="2">
    <location>
        <begin position="30"/>
        <end position="41"/>
    </location>
</feature>
<dbReference type="GO" id="GO:0099572">
    <property type="term" value="C:postsynaptic specialization"/>
    <property type="evidence" value="ECO:0007669"/>
    <property type="project" value="TreeGrafter"/>
</dbReference>
<accession>A0A913Z6I7</accession>
<evidence type="ECO:0000313" key="4">
    <source>
        <dbReference type="Proteomes" id="UP000887568"/>
    </source>
</evidence>
<feature type="compositionally biased region" description="Polar residues" evidence="2">
    <location>
        <begin position="137"/>
        <end position="149"/>
    </location>
</feature>
<protein>
    <submittedName>
        <fullName evidence="3">Uncharacterized protein</fullName>
    </submittedName>
</protein>
<dbReference type="EnsemblMetazoa" id="XM_038190698.1">
    <property type="protein sequence ID" value="XP_038046626.1"/>
    <property type="gene ID" value="LOC119720841"/>
</dbReference>
<evidence type="ECO:0000256" key="2">
    <source>
        <dbReference type="SAM" id="MobiDB-lite"/>
    </source>
</evidence>
<feature type="compositionally biased region" description="Low complexity" evidence="2">
    <location>
        <begin position="588"/>
        <end position="598"/>
    </location>
</feature>
<dbReference type="GO" id="GO:0060090">
    <property type="term" value="F:molecular adaptor activity"/>
    <property type="evidence" value="ECO:0007669"/>
    <property type="project" value="TreeGrafter"/>
</dbReference>
<dbReference type="EnsemblMetazoa" id="XM_038190699.1">
    <property type="protein sequence ID" value="XP_038046627.1"/>
    <property type="gene ID" value="LOC119720841"/>
</dbReference>
<sequence length="980" mass="106110">MSLSSKRTSPMTGVPSEDRNGKAADHPPSKTKSASASAARKNGGGSLANGSIAESDLTSASSMRERIPSIEQRKQGAATSSKSAKSRAEALLSRKVTGSATSVRTQPVVTSKPPTSKGPRRSTSSDKMHTGPENGISGLTQDQGASRTGGTLPKREVSSASSCSSSEGDDKVHKVTSQKQPPKRSSLAEENGKKVWGGGPGSKSSSASKSKTPPSVRRKSSPPSSENNSRFQRQSSLRSSRNGSSQAQGRKPSSRTPSNSSLDSGLSPTKLAENESRKLRNGATKSSSEDSISDTERKTKSALSRTPSTKRKVCMEIVLEKKVISKSSGTTVVKTESGMGKSPSKHSLSSPTDENATRTSPTKSKSATTLKPSILGIHTGARMKVRTASSDTNQKLNGTSMDRSRGVSAPVVRRADHNLPGVSPYAPVRAKSGTVRSSDPKPNLKSPDRSRVMSKVIMPQRSRTRARSMEPVGRSAPVPMTLVDSSSNPEPVPAPENTTNNTNPIIHARRSQSVERKSNKDSFVASRRQAWEDKASQSPAKKGLVSPEKKFQRSGVGRRSLIDERKAMLFGGFSSARGQVKDSEAAKKPAIPAKPEAITSKPPLSRGDRKASIELHISEELPSAKTVSSVANPPVDTVKPAVLQENTQKIQPNAINMLPNKLQSSTDEVDSTRRYSPSKENAIINVANDKIYSQKTSMVDNQEYGDALEKWSMLKENQTIGGLDKKRDDISLDNKEAESRRQALLEYSNRELETSNYKKQIIEPDPMQDCPPEVKDGHYYQRIVNEEQARIESLCTLANKDSEKELSEEAGGKLRASIGKASLLTNKKFKQFRGLCEQNINPVEGEALSVTNLDLTGFWDMVLLQVDDVNSMFAEIEELRQNGWRTPKQLPQKIKTTGKKPGLTSPPPSPGIYKSTAHPLHPVDPKAKAEREKKAVKARQAREEARRRLMAAKKAAARKRVMSEDGEPPVPVEIFTPDKS</sequence>
<feature type="compositionally biased region" description="Basic and acidic residues" evidence="2">
    <location>
        <begin position="63"/>
        <end position="74"/>
    </location>
</feature>
<feature type="compositionally biased region" description="Polar residues" evidence="2">
    <location>
        <begin position="345"/>
        <end position="371"/>
    </location>
</feature>
<feature type="compositionally biased region" description="Low complexity" evidence="2">
    <location>
        <begin position="202"/>
        <end position="246"/>
    </location>
</feature>
<dbReference type="OMA" id="VCMEIVM"/>
<dbReference type="Pfam" id="PF03359">
    <property type="entry name" value="GKAP"/>
    <property type="match status" value="1"/>
</dbReference>
<feature type="compositionally biased region" description="Low complexity" evidence="2">
    <location>
        <begin position="495"/>
        <end position="504"/>
    </location>
</feature>
<reference evidence="3" key="1">
    <citation type="submission" date="2022-11" db="UniProtKB">
        <authorList>
            <consortium name="EnsemblMetazoa"/>
        </authorList>
    </citation>
    <scope>IDENTIFICATION</scope>
</reference>
<organism evidence="3 4">
    <name type="scientific">Patiria miniata</name>
    <name type="common">Bat star</name>
    <name type="synonym">Asterina miniata</name>
    <dbReference type="NCBI Taxonomy" id="46514"/>
    <lineage>
        <taxon>Eukaryota</taxon>
        <taxon>Metazoa</taxon>
        <taxon>Echinodermata</taxon>
        <taxon>Eleutherozoa</taxon>
        <taxon>Asterozoa</taxon>
        <taxon>Asteroidea</taxon>
        <taxon>Valvatacea</taxon>
        <taxon>Valvatida</taxon>
        <taxon>Asterinidae</taxon>
        <taxon>Patiria</taxon>
    </lineage>
</organism>
<feature type="compositionally biased region" description="Polar residues" evidence="2">
    <location>
        <begin position="325"/>
        <end position="334"/>
    </location>
</feature>
<feature type="compositionally biased region" description="Polar residues" evidence="2">
    <location>
        <begin position="387"/>
        <end position="401"/>
    </location>
</feature>
<proteinExistence type="inferred from homology"/>
<comment type="similarity">
    <text evidence="1">Belongs to the SAPAP family.</text>
</comment>
<dbReference type="InterPro" id="IPR005026">
    <property type="entry name" value="SAPAP"/>
</dbReference>
<keyword evidence="4" id="KW-1185">Reference proteome</keyword>
<dbReference type="PANTHER" id="PTHR12353:SF31">
    <property type="entry name" value="LD44824P"/>
    <property type="match status" value="1"/>
</dbReference>
<dbReference type="RefSeq" id="XP_038046627.1">
    <property type="nucleotide sequence ID" value="XM_038190699.1"/>
</dbReference>
<feature type="compositionally biased region" description="Polar residues" evidence="2">
    <location>
        <begin position="96"/>
        <end position="114"/>
    </location>
</feature>
<dbReference type="AlphaFoldDB" id="A0A913Z6I7"/>
<feature type="compositionally biased region" description="Basic residues" evidence="2">
    <location>
        <begin position="948"/>
        <end position="960"/>
    </location>
</feature>
<feature type="compositionally biased region" description="Polar residues" evidence="2">
    <location>
        <begin position="1"/>
        <end position="11"/>
    </location>
</feature>
<feature type="compositionally biased region" description="Polar residues" evidence="2">
    <location>
        <begin position="254"/>
        <end position="267"/>
    </location>
</feature>
<feature type="region of interest" description="Disordered" evidence="2">
    <location>
        <begin position="893"/>
        <end position="980"/>
    </location>
</feature>
<dbReference type="OrthoDB" id="10023951at2759"/>
<dbReference type="Proteomes" id="UP000887568">
    <property type="component" value="Unplaced"/>
</dbReference>
<dbReference type="PANTHER" id="PTHR12353">
    <property type="entry name" value="DISKS LARGE-ASSOCIATED PROTEIN DAP SAP90/PSD-95-ASSOCIATED PROTEIN"/>
    <property type="match status" value="1"/>
</dbReference>
<dbReference type="GeneID" id="119720841"/>
<evidence type="ECO:0000256" key="1">
    <source>
        <dbReference type="ARBA" id="ARBA00008839"/>
    </source>
</evidence>